<dbReference type="InterPro" id="IPR007356">
    <property type="entry name" value="tRNA_m1G_MeTrfase_euk"/>
</dbReference>
<comment type="catalytic activity">
    <reaction evidence="9">
        <text>guanosine(9) in tRNA + S-adenosyl-L-methionine = N(1)-methylguanosine(9) in tRNA + S-adenosyl-L-homocysteine + H(+)</text>
        <dbReference type="Rhea" id="RHEA:43156"/>
        <dbReference type="Rhea" id="RHEA-COMP:10367"/>
        <dbReference type="Rhea" id="RHEA-COMP:10368"/>
        <dbReference type="ChEBI" id="CHEBI:15378"/>
        <dbReference type="ChEBI" id="CHEBI:57856"/>
        <dbReference type="ChEBI" id="CHEBI:59789"/>
        <dbReference type="ChEBI" id="CHEBI:73542"/>
        <dbReference type="ChEBI" id="CHEBI:74269"/>
        <dbReference type="EC" id="2.1.1.221"/>
    </reaction>
</comment>
<keyword evidence="3" id="KW-0489">Methyltransferase</keyword>
<evidence type="ECO:0000256" key="1">
    <source>
        <dbReference type="ARBA" id="ARBA00012797"/>
    </source>
</evidence>
<dbReference type="InterPro" id="IPR038459">
    <property type="entry name" value="MT_TRM10-typ_sf"/>
</dbReference>
<dbReference type="Gene3D" id="3.40.1280.30">
    <property type="match status" value="1"/>
</dbReference>
<dbReference type="PANTHER" id="PTHR13563:SF13">
    <property type="entry name" value="TRNA METHYLTRANSFERASE 10 HOMOLOG A"/>
    <property type="match status" value="1"/>
</dbReference>
<dbReference type="AlphaFoldDB" id="G3N782"/>
<dbReference type="GeneTree" id="ENSGT00530000063169"/>
<dbReference type="PANTHER" id="PTHR13563">
    <property type="entry name" value="TRNA (GUANINE-9-) METHYLTRANSFERASE"/>
    <property type="match status" value="1"/>
</dbReference>
<dbReference type="EC" id="2.1.1.221" evidence="1"/>
<dbReference type="GO" id="GO:0000049">
    <property type="term" value="F:tRNA binding"/>
    <property type="evidence" value="ECO:0007669"/>
    <property type="project" value="TreeGrafter"/>
</dbReference>
<evidence type="ECO:0000313" key="14">
    <source>
        <dbReference type="Proteomes" id="UP000007635"/>
    </source>
</evidence>
<feature type="compositionally biased region" description="Basic residues" evidence="11">
    <location>
        <begin position="58"/>
        <end position="68"/>
    </location>
</feature>
<dbReference type="GO" id="GO:0005654">
    <property type="term" value="C:nucleoplasm"/>
    <property type="evidence" value="ECO:0007669"/>
    <property type="project" value="TreeGrafter"/>
</dbReference>
<feature type="region of interest" description="Disordered" evidence="11">
    <location>
        <begin position="273"/>
        <end position="298"/>
    </location>
</feature>
<proteinExistence type="predicted"/>
<reference evidence="13" key="2">
    <citation type="submission" date="2025-08" db="UniProtKB">
        <authorList>
            <consortium name="Ensembl"/>
        </authorList>
    </citation>
    <scope>IDENTIFICATION</scope>
</reference>
<reference evidence="13 14" key="1">
    <citation type="journal article" date="2021" name="G3 (Bethesda)">
        <title>Improved contiguity of the threespine stickleback genome using long-read sequencing.</title>
        <authorList>
            <person name="Nath S."/>
            <person name="Shaw D.E."/>
            <person name="White M.A."/>
        </authorList>
    </citation>
    <scope>NUCLEOTIDE SEQUENCE [LARGE SCALE GENOMIC DNA]</scope>
    <source>
        <strain evidence="13 14">Lake Benthic</strain>
    </source>
</reference>
<dbReference type="GO" id="GO:0002939">
    <property type="term" value="P:tRNA N1-guanine methylation"/>
    <property type="evidence" value="ECO:0007669"/>
    <property type="project" value="TreeGrafter"/>
</dbReference>
<reference evidence="13" key="3">
    <citation type="submission" date="2025-09" db="UniProtKB">
        <authorList>
            <consortium name="Ensembl"/>
        </authorList>
    </citation>
    <scope>IDENTIFICATION</scope>
</reference>
<name>G3N782_GASAC</name>
<dbReference type="Bgee" id="ENSGACG00000000892">
    <property type="expression patterns" value="Expressed in head kidney and 13 other cell types or tissues"/>
</dbReference>
<evidence type="ECO:0000256" key="11">
    <source>
        <dbReference type="SAM" id="MobiDB-lite"/>
    </source>
</evidence>
<evidence type="ECO:0000256" key="4">
    <source>
        <dbReference type="ARBA" id="ARBA00022679"/>
    </source>
</evidence>
<evidence type="ECO:0000256" key="7">
    <source>
        <dbReference type="ARBA" id="ARBA00032540"/>
    </source>
</evidence>
<evidence type="ECO:0000256" key="5">
    <source>
        <dbReference type="ARBA" id="ARBA00022691"/>
    </source>
</evidence>
<keyword evidence="4" id="KW-0808">Transferase</keyword>
<evidence type="ECO:0000256" key="8">
    <source>
        <dbReference type="ARBA" id="ARBA00045240"/>
    </source>
</evidence>
<dbReference type="PIRSF" id="PIRSF016323">
    <property type="entry name" value="tRNA_m1G_mtfrase_met"/>
    <property type="match status" value="1"/>
</dbReference>
<dbReference type="KEGG" id="gat:120822610"/>
<feature type="domain" description="SAM-dependent MTase TRM10-type" evidence="12">
    <location>
        <begin position="78"/>
        <end position="269"/>
    </location>
</feature>
<keyword evidence="5" id="KW-0949">S-adenosyl-L-methionine</keyword>
<keyword evidence="14" id="KW-1185">Reference proteome</keyword>
<dbReference type="InterPro" id="IPR028564">
    <property type="entry name" value="MT_TRM10-typ"/>
</dbReference>
<protein>
    <recommendedName>
        <fullName evidence="2">tRNA methyltransferase 10 homolog A</fullName>
        <ecNumber evidence="1">2.1.1.221</ecNumber>
    </recommendedName>
    <alternativeName>
        <fullName evidence="6">RNA (guanine-9-)-methyltransferase domain-containing protein 2</fullName>
    </alternativeName>
    <alternativeName>
        <fullName evidence="7">tRNA (guanine(9)-N(1))-methyltransferase TRMT10A</fullName>
    </alternativeName>
</protein>
<dbReference type="InterPro" id="IPR016653">
    <property type="entry name" value="TRM10/TRM10A"/>
</dbReference>
<feature type="compositionally biased region" description="Polar residues" evidence="11">
    <location>
        <begin position="25"/>
        <end position="39"/>
    </location>
</feature>
<comment type="function">
    <text evidence="8">S-adenosyl-L-methionine-dependent guanine N(1)-methyltransferase that catalyzes the formation of N(1)-methylguanine at position 9 (m1G9) in tRNAs. Probably not able to catalyze formation of N(1)-methyladenine at position 9 (m1A9) in tRNAs.</text>
</comment>
<organism evidence="13 14">
    <name type="scientific">Gasterosteus aculeatus aculeatus</name>
    <name type="common">three-spined stickleback</name>
    <dbReference type="NCBI Taxonomy" id="481459"/>
    <lineage>
        <taxon>Eukaryota</taxon>
        <taxon>Metazoa</taxon>
        <taxon>Chordata</taxon>
        <taxon>Craniata</taxon>
        <taxon>Vertebrata</taxon>
        <taxon>Euteleostomi</taxon>
        <taxon>Actinopterygii</taxon>
        <taxon>Neopterygii</taxon>
        <taxon>Teleostei</taxon>
        <taxon>Neoteleostei</taxon>
        <taxon>Acanthomorphata</taxon>
        <taxon>Eupercaria</taxon>
        <taxon>Perciformes</taxon>
        <taxon>Cottioidei</taxon>
        <taxon>Gasterosteales</taxon>
        <taxon>Gasterosteidae</taxon>
        <taxon>Gasterosteus</taxon>
    </lineage>
</organism>
<accession>G3N782</accession>
<feature type="region of interest" description="Disordered" evidence="11">
    <location>
        <begin position="1"/>
        <end position="85"/>
    </location>
</feature>
<dbReference type="CTD" id="93587"/>
<dbReference type="GO" id="GO:0052905">
    <property type="term" value="F:tRNA (guanosine(9)-N1)-methyltransferase activity"/>
    <property type="evidence" value="ECO:0007669"/>
    <property type="project" value="UniProtKB-EC"/>
</dbReference>
<dbReference type="Ensembl" id="ENSGACT00000001159.2">
    <property type="protein sequence ID" value="ENSGACP00000001159.2"/>
    <property type="gene ID" value="ENSGACG00000000892.2"/>
</dbReference>
<evidence type="ECO:0000259" key="12">
    <source>
        <dbReference type="PROSITE" id="PS51675"/>
    </source>
</evidence>
<dbReference type="FunFam" id="3.40.1280.30:FF:000001">
    <property type="entry name" value="tRNA methyltransferase 10 homolog A"/>
    <property type="match status" value="1"/>
</dbReference>
<dbReference type="PROSITE" id="PS51675">
    <property type="entry name" value="SAM_MT_TRM10"/>
    <property type="match status" value="1"/>
</dbReference>
<dbReference type="OMA" id="FKKNDGW"/>
<feature type="active site" description="Proton acceptor" evidence="10">
    <location>
        <position position="200"/>
    </location>
</feature>
<evidence type="ECO:0000256" key="9">
    <source>
        <dbReference type="ARBA" id="ARBA00048434"/>
    </source>
</evidence>
<dbReference type="RefSeq" id="XP_040038334.1">
    <property type="nucleotide sequence ID" value="XM_040182400.1"/>
</dbReference>
<dbReference type="GeneID" id="120822610"/>
<evidence type="ECO:0000256" key="10">
    <source>
        <dbReference type="PIRSR" id="PIRSR016323-1"/>
    </source>
</evidence>
<evidence type="ECO:0000256" key="6">
    <source>
        <dbReference type="ARBA" id="ARBA00029801"/>
    </source>
</evidence>
<sequence length="298" mass="34257">MANDSAKSEASAQQEGDDDGDRSSNKTPSADGENQTISKRQMKKLLKQQKWEDERELRKKKRKERKQQRREGGEAQNPRKRLRRELTPSSLRLVVDCSFDNLMLIKDIRKLHRQVQRCYAENRRALHPVQFYLTSLGGQLKQCLDEKDKGWVNWKDITIKTEHYSEVLAQEDLVYLTSDSPNVLEELDHKKAYVIGGLVDHNHHKGITFERAKELGIDHAQLPLSNFVKMNSRKVLAVNHVFEIVLAYMEKSSWREAFFTVLPQRKGAVAVSQDGTTILGKEEDSDSDPGTPDQTEET</sequence>
<dbReference type="CDD" id="cd18101">
    <property type="entry name" value="Trm10euk_A"/>
    <property type="match status" value="1"/>
</dbReference>
<evidence type="ECO:0000256" key="3">
    <source>
        <dbReference type="ARBA" id="ARBA00022603"/>
    </source>
</evidence>
<dbReference type="Proteomes" id="UP000007635">
    <property type="component" value="Chromosome VII"/>
</dbReference>
<evidence type="ECO:0000313" key="13">
    <source>
        <dbReference type="Ensembl" id="ENSGACP00000001159.2"/>
    </source>
</evidence>
<dbReference type="GO" id="GO:0005829">
    <property type="term" value="C:cytosol"/>
    <property type="evidence" value="ECO:0007669"/>
    <property type="project" value="TreeGrafter"/>
</dbReference>
<evidence type="ECO:0000256" key="2">
    <source>
        <dbReference type="ARBA" id="ARBA00014673"/>
    </source>
</evidence>